<protein>
    <submittedName>
        <fullName evidence="2">Glycosyltransferase</fullName>
    </submittedName>
</protein>
<feature type="domain" description="Glycosyl transferase family 1" evidence="1">
    <location>
        <begin position="204"/>
        <end position="368"/>
    </location>
</feature>
<dbReference type="Pfam" id="PF00534">
    <property type="entry name" value="Glycos_transf_1"/>
    <property type="match status" value="1"/>
</dbReference>
<name>A0A368P495_9FLAO</name>
<dbReference type="PANTHER" id="PTHR12526:SF630">
    <property type="entry name" value="GLYCOSYLTRANSFERASE"/>
    <property type="match status" value="1"/>
</dbReference>
<evidence type="ECO:0000259" key="1">
    <source>
        <dbReference type="Pfam" id="PF00534"/>
    </source>
</evidence>
<proteinExistence type="predicted"/>
<keyword evidence="2" id="KW-0808">Transferase</keyword>
<dbReference type="GO" id="GO:0016757">
    <property type="term" value="F:glycosyltransferase activity"/>
    <property type="evidence" value="ECO:0007669"/>
    <property type="project" value="InterPro"/>
</dbReference>
<dbReference type="CDD" id="cd03801">
    <property type="entry name" value="GT4_PimA-like"/>
    <property type="match status" value="1"/>
</dbReference>
<dbReference type="PANTHER" id="PTHR12526">
    <property type="entry name" value="GLYCOSYLTRANSFERASE"/>
    <property type="match status" value="1"/>
</dbReference>
<keyword evidence="3" id="KW-1185">Reference proteome</keyword>
<dbReference type="EMBL" id="QPIG01000003">
    <property type="protein sequence ID" value="RCU57100.1"/>
    <property type="molecule type" value="Genomic_DNA"/>
</dbReference>
<evidence type="ECO:0000313" key="2">
    <source>
        <dbReference type="EMBL" id="RCU57100.1"/>
    </source>
</evidence>
<comment type="caution">
    <text evidence="2">The sequence shown here is derived from an EMBL/GenBank/DDBJ whole genome shotgun (WGS) entry which is preliminary data.</text>
</comment>
<dbReference type="AlphaFoldDB" id="A0A368P495"/>
<dbReference type="Gene3D" id="3.40.50.2000">
    <property type="entry name" value="Glycogen Phosphorylase B"/>
    <property type="match status" value="2"/>
</dbReference>
<reference evidence="2 3" key="1">
    <citation type="submission" date="2018-07" db="EMBL/GenBank/DDBJ databases">
        <title>Oceanihabitans testaceum sp. nov., isolated from marine sediment.</title>
        <authorList>
            <person name="Li C.-M."/>
        </authorList>
    </citation>
    <scope>NUCLEOTIDE SEQUENCE [LARGE SCALE GENOMIC DNA]</scope>
    <source>
        <strain evidence="2 3">S9-10</strain>
    </source>
</reference>
<dbReference type="RefSeq" id="WP_113966752.1">
    <property type="nucleotide sequence ID" value="NZ_QNRP01000010.1"/>
</dbReference>
<sequence length="392" mass="44437">MRIGIVLSQPPGYSETFFRSKILGLQENGVEVRLFCQHRNDEFTLCPIVVSPKVSKNPFLQLCFFIKEFVLLLPYLFTVIRYVKLERAEETLWVQIIKKVYLNAHLLKAKVDWLHFGFATMALGSETVAKAIGAKMAVSFRGFDMVVYPVKYPGCYTKLWKYVDKVHTISDYLLELAKKNGLPDSIPTSKITPAVAMKIFAHKTSNFKVSNDLVFITTARLHWIKGVVSTLEALAILKEKGFAFTYKIIGEGKEYERIAFAAYQLGLKDEVQFLGKLPHEEVQKALEDAHIYLQYSKQEGFCNAVLEAQAMGKLCIVSNAGGLAENVLHGQTGWVVAKNNPKALANQIEKVLYMTDEEKAHISKNASERVRKEFDTEKQLLAFLDFYKDKNA</sequence>
<organism evidence="2 3">
    <name type="scientific">Oceanihabitans sediminis</name>
    <dbReference type="NCBI Taxonomy" id="1812012"/>
    <lineage>
        <taxon>Bacteria</taxon>
        <taxon>Pseudomonadati</taxon>
        <taxon>Bacteroidota</taxon>
        <taxon>Flavobacteriia</taxon>
        <taxon>Flavobacteriales</taxon>
        <taxon>Flavobacteriaceae</taxon>
        <taxon>Oceanihabitans</taxon>
    </lineage>
</organism>
<dbReference type="InterPro" id="IPR001296">
    <property type="entry name" value="Glyco_trans_1"/>
</dbReference>
<accession>A0A368P495</accession>
<gene>
    <name evidence="2" type="ORF">DU428_09150</name>
</gene>
<evidence type="ECO:0000313" key="3">
    <source>
        <dbReference type="Proteomes" id="UP000252249"/>
    </source>
</evidence>
<dbReference type="Proteomes" id="UP000252249">
    <property type="component" value="Unassembled WGS sequence"/>
</dbReference>
<dbReference type="OrthoDB" id="832722at2"/>
<dbReference type="SUPFAM" id="SSF53756">
    <property type="entry name" value="UDP-Glycosyltransferase/glycogen phosphorylase"/>
    <property type="match status" value="1"/>
</dbReference>